<name>A0A1G2I3A3_9BACT</name>
<feature type="region of interest" description="Disordered" evidence="1">
    <location>
        <begin position="1"/>
        <end position="25"/>
    </location>
</feature>
<comment type="caution">
    <text evidence="2">The sequence shown here is derived from an EMBL/GenBank/DDBJ whole genome shotgun (WGS) entry which is preliminary data.</text>
</comment>
<organism evidence="2 3">
    <name type="scientific">Candidatus Staskawiczbacteria bacterium RIFCSPHIGHO2_02_FULL_42_22</name>
    <dbReference type="NCBI Taxonomy" id="1802207"/>
    <lineage>
        <taxon>Bacteria</taxon>
        <taxon>Candidatus Staskawicziibacteriota</taxon>
    </lineage>
</organism>
<gene>
    <name evidence="2" type="ORF">A3D44_01180</name>
</gene>
<dbReference type="AlphaFoldDB" id="A0A1G2I3A3"/>
<accession>A0A1G2I3A3</accession>
<reference evidence="2 3" key="1">
    <citation type="journal article" date="2016" name="Nat. Commun.">
        <title>Thousands of microbial genomes shed light on interconnected biogeochemical processes in an aquifer system.</title>
        <authorList>
            <person name="Anantharaman K."/>
            <person name="Brown C.T."/>
            <person name="Hug L.A."/>
            <person name="Sharon I."/>
            <person name="Castelle C.J."/>
            <person name="Probst A.J."/>
            <person name="Thomas B.C."/>
            <person name="Singh A."/>
            <person name="Wilkins M.J."/>
            <person name="Karaoz U."/>
            <person name="Brodie E.L."/>
            <person name="Williams K.H."/>
            <person name="Hubbard S.S."/>
            <person name="Banfield J.F."/>
        </authorList>
    </citation>
    <scope>NUCLEOTIDE SEQUENCE [LARGE SCALE GENOMIC DNA]</scope>
</reference>
<proteinExistence type="predicted"/>
<evidence type="ECO:0000313" key="2">
    <source>
        <dbReference type="EMBL" id="OGZ69286.1"/>
    </source>
</evidence>
<protein>
    <submittedName>
        <fullName evidence="2">Uncharacterized protein</fullName>
    </submittedName>
</protein>
<evidence type="ECO:0000256" key="1">
    <source>
        <dbReference type="SAM" id="MobiDB-lite"/>
    </source>
</evidence>
<dbReference type="EMBL" id="MHOT01000013">
    <property type="protein sequence ID" value="OGZ69286.1"/>
    <property type="molecule type" value="Genomic_DNA"/>
</dbReference>
<sequence length="102" mass="10998">MWRTREKGENGGVSNTPPFSQKTKLHSAPGFGLYAQNNSRENSKKLRVAVRATLRRAVRPSNVCAGVRVELSARDAAFAPLAFTLAAPDSAAINAKIGVEKF</sequence>
<evidence type="ECO:0000313" key="3">
    <source>
        <dbReference type="Proteomes" id="UP000178820"/>
    </source>
</evidence>
<dbReference type="Proteomes" id="UP000178820">
    <property type="component" value="Unassembled WGS sequence"/>
</dbReference>
<feature type="compositionally biased region" description="Polar residues" evidence="1">
    <location>
        <begin position="12"/>
        <end position="22"/>
    </location>
</feature>